<dbReference type="AlphaFoldDB" id="A0A2P6RH80"/>
<sequence>MIDMMKYFREDLHRQLLSTYFKKQVDGLEMLQKIEHNTSVKGAGISL</sequence>
<organism evidence="1 2">
    <name type="scientific">Rosa chinensis</name>
    <name type="common">China rose</name>
    <dbReference type="NCBI Taxonomy" id="74649"/>
    <lineage>
        <taxon>Eukaryota</taxon>
        <taxon>Viridiplantae</taxon>
        <taxon>Streptophyta</taxon>
        <taxon>Embryophyta</taxon>
        <taxon>Tracheophyta</taxon>
        <taxon>Spermatophyta</taxon>
        <taxon>Magnoliopsida</taxon>
        <taxon>eudicotyledons</taxon>
        <taxon>Gunneridae</taxon>
        <taxon>Pentapetalae</taxon>
        <taxon>rosids</taxon>
        <taxon>fabids</taxon>
        <taxon>Rosales</taxon>
        <taxon>Rosaceae</taxon>
        <taxon>Rosoideae</taxon>
        <taxon>Rosoideae incertae sedis</taxon>
        <taxon>Rosa</taxon>
    </lineage>
</organism>
<gene>
    <name evidence="1" type="ORF">RchiOBHm_Chr3g0495401</name>
</gene>
<evidence type="ECO:0000313" key="1">
    <source>
        <dbReference type="EMBL" id="PRQ45782.1"/>
    </source>
</evidence>
<reference evidence="1 2" key="1">
    <citation type="journal article" date="2018" name="Nat. Genet.">
        <title>The Rosa genome provides new insights in the design of modern roses.</title>
        <authorList>
            <person name="Bendahmane M."/>
        </authorList>
    </citation>
    <scope>NUCLEOTIDE SEQUENCE [LARGE SCALE GENOMIC DNA]</scope>
    <source>
        <strain evidence="2">cv. Old Blush</strain>
    </source>
</reference>
<keyword evidence="2" id="KW-1185">Reference proteome</keyword>
<evidence type="ECO:0000313" key="2">
    <source>
        <dbReference type="Proteomes" id="UP000238479"/>
    </source>
</evidence>
<accession>A0A2P6RH80</accession>
<dbReference type="Gramene" id="PRQ45782">
    <property type="protein sequence ID" value="PRQ45782"/>
    <property type="gene ID" value="RchiOBHm_Chr3g0495401"/>
</dbReference>
<name>A0A2P6RH80_ROSCH</name>
<dbReference type="EMBL" id="PDCK01000041">
    <property type="protein sequence ID" value="PRQ45782.1"/>
    <property type="molecule type" value="Genomic_DNA"/>
</dbReference>
<comment type="caution">
    <text evidence="1">The sequence shown here is derived from an EMBL/GenBank/DDBJ whole genome shotgun (WGS) entry which is preliminary data.</text>
</comment>
<dbReference type="Proteomes" id="UP000238479">
    <property type="component" value="Chromosome 3"/>
</dbReference>
<protein>
    <submittedName>
        <fullName evidence="1">Uncharacterized protein</fullName>
    </submittedName>
</protein>
<dbReference type="STRING" id="74649.A0A2P6RH80"/>
<proteinExistence type="predicted"/>